<evidence type="ECO:0000313" key="3">
    <source>
        <dbReference type="Proteomes" id="UP000663828"/>
    </source>
</evidence>
<keyword evidence="1" id="KW-1133">Transmembrane helix</keyword>
<proteinExistence type="predicted"/>
<feature type="transmembrane region" description="Helical" evidence="1">
    <location>
        <begin position="13"/>
        <end position="35"/>
    </location>
</feature>
<evidence type="ECO:0000256" key="1">
    <source>
        <dbReference type="SAM" id="Phobius"/>
    </source>
</evidence>
<accession>A0A814BN49</accession>
<sequence length="112" mass="12963">MPLISNETLSNCLLLFIVIYIFCVCILVYVLIRLLKYHLKQKRFNSGEIPDSSAMTTAILIKIQDTHEQSVALVKSEFGIFEPMIIQTQSLPPTYTENWYNQQPPPEYTEHV</sequence>
<name>A0A814BN49_ADIRI</name>
<comment type="caution">
    <text evidence="2">The sequence shown here is derived from an EMBL/GenBank/DDBJ whole genome shotgun (WGS) entry which is preliminary data.</text>
</comment>
<organism evidence="2 3">
    <name type="scientific">Adineta ricciae</name>
    <name type="common">Rotifer</name>
    <dbReference type="NCBI Taxonomy" id="249248"/>
    <lineage>
        <taxon>Eukaryota</taxon>
        <taxon>Metazoa</taxon>
        <taxon>Spiralia</taxon>
        <taxon>Gnathifera</taxon>
        <taxon>Rotifera</taxon>
        <taxon>Eurotatoria</taxon>
        <taxon>Bdelloidea</taxon>
        <taxon>Adinetida</taxon>
        <taxon>Adinetidae</taxon>
        <taxon>Adineta</taxon>
    </lineage>
</organism>
<gene>
    <name evidence="2" type="ORF">XAT740_LOCUS9460</name>
</gene>
<dbReference type="Proteomes" id="UP000663828">
    <property type="component" value="Unassembled WGS sequence"/>
</dbReference>
<dbReference type="AlphaFoldDB" id="A0A814BN49"/>
<keyword evidence="1" id="KW-0812">Transmembrane</keyword>
<keyword evidence="1" id="KW-0472">Membrane</keyword>
<protein>
    <submittedName>
        <fullName evidence="2">Uncharacterized protein</fullName>
    </submittedName>
</protein>
<keyword evidence="3" id="KW-1185">Reference proteome</keyword>
<dbReference type="EMBL" id="CAJNOR010000487">
    <property type="protein sequence ID" value="CAF0928864.1"/>
    <property type="molecule type" value="Genomic_DNA"/>
</dbReference>
<evidence type="ECO:0000313" key="2">
    <source>
        <dbReference type="EMBL" id="CAF0928864.1"/>
    </source>
</evidence>
<reference evidence="2" key="1">
    <citation type="submission" date="2021-02" db="EMBL/GenBank/DDBJ databases">
        <authorList>
            <person name="Nowell W R."/>
        </authorList>
    </citation>
    <scope>NUCLEOTIDE SEQUENCE</scope>
</reference>